<evidence type="ECO:0000313" key="3">
    <source>
        <dbReference type="EMBL" id="MBB6506186.1"/>
    </source>
</evidence>
<evidence type="ECO:0000259" key="2">
    <source>
        <dbReference type="Pfam" id="PF01757"/>
    </source>
</evidence>
<dbReference type="Pfam" id="PF01757">
    <property type="entry name" value="Acyl_transf_3"/>
    <property type="match status" value="1"/>
</dbReference>
<dbReference type="RefSeq" id="WP_184507589.1">
    <property type="nucleotide sequence ID" value="NZ_JACHBT010000019.1"/>
</dbReference>
<feature type="transmembrane region" description="Helical" evidence="1">
    <location>
        <begin position="245"/>
        <end position="263"/>
    </location>
</feature>
<organism evidence="3 4">
    <name type="scientific">Sphingomonas endophytica</name>
    <dbReference type="NCBI Taxonomy" id="869719"/>
    <lineage>
        <taxon>Bacteria</taxon>
        <taxon>Pseudomonadati</taxon>
        <taxon>Pseudomonadota</taxon>
        <taxon>Alphaproteobacteria</taxon>
        <taxon>Sphingomonadales</taxon>
        <taxon>Sphingomonadaceae</taxon>
        <taxon>Sphingomonas</taxon>
    </lineage>
</organism>
<reference evidence="3 4" key="2">
    <citation type="submission" date="2020-08" db="EMBL/GenBank/DDBJ databases">
        <authorList>
            <person name="Partida-Martinez L."/>
            <person name="Huntemann M."/>
            <person name="Clum A."/>
            <person name="Wang J."/>
            <person name="Palaniappan K."/>
            <person name="Ritter S."/>
            <person name="Chen I.-M."/>
            <person name="Stamatis D."/>
            <person name="Reddy T."/>
            <person name="O'Malley R."/>
            <person name="Daum C."/>
            <person name="Shapiro N."/>
            <person name="Ivanova N."/>
            <person name="Kyrpides N."/>
            <person name="Woyke T."/>
        </authorList>
    </citation>
    <scope>NUCLEOTIDE SEQUENCE [LARGE SCALE GENOMIC DNA]</scope>
    <source>
        <strain evidence="3 4">AS3.13</strain>
    </source>
</reference>
<feature type="transmembrane region" description="Helical" evidence="1">
    <location>
        <begin position="220"/>
        <end position="238"/>
    </location>
</feature>
<dbReference type="Proteomes" id="UP000522313">
    <property type="component" value="Unassembled WGS sequence"/>
</dbReference>
<feature type="transmembrane region" description="Helical" evidence="1">
    <location>
        <begin position="297"/>
        <end position="317"/>
    </location>
</feature>
<keyword evidence="1" id="KW-1133">Transmembrane helix</keyword>
<feature type="transmembrane region" description="Helical" evidence="1">
    <location>
        <begin position="68"/>
        <end position="90"/>
    </location>
</feature>
<feature type="transmembrane region" description="Helical" evidence="1">
    <location>
        <begin position="164"/>
        <end position="183"/>
    </location>
</feature>
<dbReference type="GO" id="GO:0016020">
    <property type="term" value="C:membrane"/>
    <property type="evidence" value="ECO:0007669"/>
    <property type="project" value="TreeGrafter"/>
</dbReference>
<dbReference type="InterPro" id="IPR002656">
    <property type="entry name" value="Acyl_transf_3_dom"/>
</dbReference>
<reference evidence="3 4" key="1">
    <citation type="submission" date="2020-08" db="EMBL/GenBank/DDBJ databases">
        <title>The Agave Microbiome: Exploring the role of microbial communities in plant adaptations to desert environments.</title>
        <authorList>
            <person name="Partida-Martinez L.P."/>
        </authorList>
    </citation>
    <scope>NUCLEOTIDE SEQUENCE [LARGE SCALE GENOMIC DNA]</scope>
    <source>
        <strain evidence="3 4">AS3.13</strain>
    </source>
</reference>
<sequence>MNEPAASMSDDGLHTGKAKASQTFEGVQILRGFAAMMVVFHHMCWVVTSYHPGHSAIATFARLAEVGAGGVDVFFCISGLVIAHAARNLAAGAGHARTFAWRRLLRVLPPYWVFTGLLLLLWAVGIGLKGLNVTPGLVVASFLLVPWPKTTIDGALSYHPILDVGWTLTFEMYFYAICTIVIAVAGGRRIWPWAIAGLGIVAGASLLVAGPEAVASDTLASPLLLEFIAGVLLARFVAGRAAPRAGRLLIALGVAGLIGSVFLPDPMTWRVLCWGIPGALLVAGAVLIPVRLNTPLLRLLGFLGTASYTIYLVHPFFTLISGTLLKRGTMAQVPADMLLIVLTVAAVAGSALTWFFVEGPLIRLLKPRSRTATLAQRSLGA</sequence>
<dbReference type="InterPro" id="IPR050879">
    <property type="entry name" value="Acyltransferase_3"/>
</dbReference>
<dbReference type="PANTHER" id="PTHR23028">
    <property type="entry name" value="ACETYLTRANSFERASE"/>
    <property type="match status" value="1"/>
</dbReference>
<keyword evidence="1" id="KW-0812">Transmembrane</keyword>
<name>A0A7X0JGK0_9SPHN</name>
<keyword evidence="1" id="KW-0472">Membrane</keyword>
<evidence type="ECO:0000313" key="4">
    <source>
        <dbReference type="Proteomes" id="UP000522313"/>
    </source>
</evidence>
<dbReference type="AlphaFoldDB" id="A0A7X0JGK0"/>
<feature type="transmembrane region" description="Helical" evidence="1">
    <location>
        <begin position="337"/>
        <end position="357"/>
    </location>
</feature>
<dbReference type="GO" id="GO:0000271">
    <property type="term" value="P:polysaccharide biosynthetic process"/>
    <property type="evidence" value="ECO:0007669"/>
    <property type="project" value="TreeGrafter"/>
</dbReference>
<dbReference type="GO" id="GO:0016747">
    <property type="term" value="F:acyltransferase activity, transferring groups other than amino-acyl groups"/>
    <property type="evidence" value="ECO:0007669"/>
    <property type="project" value="InterPro"/>
</dbReference>
<feature type="transmembrane region" description="Helical" evidence="1">
    <location>
        <begin position="111"/>
        <end position="144"/>
    </location>
</feature>
<feature type="transmembrane region" description="Helical" evidence="1">
    <location>
        <begin position="29"/>
        <end position="48"/>
    </location>
</feature>
<gene>
    <name evidence="3" type="ORF">F4693_003183</name>
</gene>
<proteinExistence type="predicted"/>
<dbReference type="PANTHER" id="PTHR23028:SF131">
    <property type="entry name" value="BLR2367 PROTEIN"/>
    <property type="match status" value="1"/>
</dbReference>
<accession>A0A7X0JGK0</accession>
<evidence type="ECO:0000256" key="1">
    <source>
        <dbReference type="SAM" id="Phobius"/>
    </source>
</evidence>
<feature type="transmembrane region" description="Helical" evidence="1">
    <location>
        <begin position="269"/>
        <end position="290"/>
    </location>
</feature>
<feature type="domain" description="Acyltransferase 3" evidence="2">
    <location>
        <begin position="26"/>
        <end position="353"/>
    </location>
</feature>
<dbReference type="EMBL" id="JACHBT010000019">
    <property type="protein sequence ID" value="MBB6506186.1"/>
    <property type="molecule type" value="Genomic_DNA"/>
</dbReference>
<protein>
    <recommendedName>
        <fullName evidence="2">Acyltransferase 3 domain-containing protein</fullName>
    </recommendedName>
</protein>
<feature type="transmembrane region" description="Helical" evidence="1">
    <location>
        <begin position="190"/>
        <end position="208"/>
    </location>
</feature>
<comment type="caution">
    <text evidence="3">The sequence shown here is derived from an EMBL/GenBank/DDBJ whole genome shotgun (WGS) entry which is preliminary data.</text>
</comment>